<evidence type="ECO:0000256" key="2">
    <source>
        <dbReference type="ARBA" id="ARBA00010617"/>
    </source>
</evidence>
<dbReference type="PROSITE" id="PS00086">
    <property type="entry name" value="CYTOCHROME_P450"/>
    <property type="match status" value="1"/>
</dbReference>
<dbReference type="EMBL" id="KN831963">
    <property type="protein sequence ID" value="KIO06386.1"/>
    <property type="molecule type" value="Genomic_DNA"/>
</dbReference>
<dbReference type="GO" id="GO:0020037">
    <property type="term" value="F:heme binding"/>
    <property type="evidence" value="ECO:0007669"/>
    <property type="project" value="InterPro"/>
</dbReference>
<dbReference type="InterPro" id="IPR017972">
    <property type="entry name" value="Cyt_P450_CS"/>
</dbReference>
<dbReference type="SUPFAM" id="SSF48264">
    <property type="entry name" value="Cytochrome P450"/>
    <property type="match status" value="1"/>
</dbReference>
<dbReference type="CDD" id="cd11041">
    <property type="entry name" value="CYP503A1-like"/>
    <property type="match status" value="1"/>
</dbReference>
<keyword evidence="4 8" id="KW-0560">Oxidoreductase</keyword>
<dbReference type="GO" id="GO:0004497">
    <property type="term" value="F:monooxygenase activity"/>
    <property type="evidence" value="ECO:0007669"/>
    <property type="project" value="UniProtKB-KW"/>
</dbReference>
<keyword evidence="6 8" id="KW-0503">Monooxygenase</keyword>
<dbReference type="STRING" id="870435.A0A0C3PE10"/>
<dbReference type="GO" id="GO:0005506">
    <property type="term" value="F:iron ion binding"/>
    <property type="evidence" value="ECO:0007669"/>
    <property type="project" value="InterPro"/>
</dbReference>
<dbReference type="InParanoid" id="A0A0C3PE10"/>
<evidence type="ECO:0000256" key="3">
    <source>
        <dbReference type="ARBA" id="ARBA00022723"/>
    </source>
</evidence>
<protein>
    <recommendedName>
        <fullName evidence="12">Cytochrome P450</fullName>
    </recommendedName>
</protein>
<dbReference type="InterPro" id="IPR001128">
    <property type="entry name" value="Cyt_P450"/>
</dbReference>
<evidence type="ECO:0000256" key="5">
    <source>
        <dbReference type="ARBA" id="ARBA00023004"/>
    </source>
</evidence>
<feature type="binding site" description="axial binding residue" evidence="7">
    <location>
        <position position="440"/>
    </location>
    <ligand>
        <name>heme</name>
        <dbReference type="ChEBI" id="CHEBI:30413"/>
    </ligand>
    <ligandPart>
        <name>Fe</name>
        <dbReference type="ChEBI" id="CHEBI:18248"/>
    </ligandPart>
</feature>
<dbReference type="Proteomes" id="UP000054217">
    <property type="component" value="Unassembled WGS sequence"/>
</dbReference>
<dbReference type="HOGENOM" id="CLU_022195_0_2_1"/>
<keyword evidence="5 7" id="KW-0408">Iron</keyword>
<dbReference type="PANTHER" id="PTHR46206:SF1">
    <property type="entry name" value="P450, PUTATIVE (EUROFUNG)-RELATED"/>
    <property type="match status" value="1"/>
</dbReference>
<dbReference type="AlphaFoldDB" id="A0A0C3PE10"/>
<keyword evidence="3 7" id="KW-0479">Metal-binding</keyword>
<keyword evidence="11" id="KW-1185">Reference proteome</keyword>
<gene>
    <name evidence="10" type="ORF">M404DRAFT_480752</name>
</gene>
<evidence type="ECO:0000256" key="4">
    <source>
        <dbReference type="ARBA" id="ARBA00023002"/>
    </source>
</evidence>
<comment type="cofactor">
    <cofactor evidence="1 7">
        <name>heme</name>
        <dbReference type="ChEBI" id="CHEBI:30413"/>
    </cofactor>
</comment>
<sequence>MDSLFTPYLVTGICSALVVACSLGFLRRPNLDHIPVVGHSSLLASYWFGKGLEVDHDRFVQEGYDKYKSGVFRVANLTHWIVCLHRSHLEYLARAPEDHLSFDHATNNLLKMEYTFGLKFNDNYQVSLVQSTLTRNLSVLYADVRDEIVAACNEYLDLKHNEWKAISVEHIALQIASRASNRMFVGFPLCRDPDWLDLNINIPHAIVAELKLLKFCPSFMLPLVAKVVTNLSGRTSRGVTLLGPVIKKRLQHMETEGTDWCDKPNDFLQWCLDTKRETSLTSLTRRMIVINFGGIHTTSSTFSQALLNLAENPQHVQALRDEVELVVSNHGWTNEALSKMRKVDSFLKETLRFEGSSLLGLSRQAMSDITLADGTFIPRGTLLAFPAYAMHHDGAVYGNPKAFEPFRFADLQNEGSEGSRRQMVAVTPDLLSFGLGKHACPGRFFAATVLKTMLAHFVVSYDVKRKDDESVPNTLRMGDAIVPNPMAKVMIRRRVN</sequence>
<evidence type="ECO:0008006" key="12">
    <source>
        <dbReference type="Google" id="ProtNLM"/>
    </source>
</evidence>
<evidence type="ECO:0000256" key="6">
    <source>
        <dbReference type="ARBA" id="ARBA00023033"/>
    </source>
</evidence>
<evidence type="ECO:0000313" key="10">
    <source>
        <dbReference type="EMBL" id="KIO06386.1"/>
    </source>
</evidence>
<name>A0A0C3PE10_PISTI</name>
<dbReference type="PRINTS" id="PR00463">
    <property type="entry name" value="EP450I"/>
</dbReference>
<dbReference type="InterPro" id="IPR002401">
    <property type="entry name" value="Cyt_P450_E_grp-I"/>
</dbReference>
<evidence type="ECO:0000256" key="9">
    <source>
        <dbReference type="SAM" id="Phobius"/>
    </source>
</evidence>
<keyword evidence="7 8" id="KW-0349">Heme</keyword>
<dbReference type="GO" id="GO:0016705">
    <property type="term" value="F:oxidoreductase activity, acting on paired donors, with incorporation or reduction of molecular oxygen"/>
    <property type="evidence" value="ECO:0007669"/>
    <property type="project" value="InterPro"/>
</dbReference>
<keyword evidence="9" id="KW-0812">Transmembrane</keyword>
<evidence type="ECO:0000256" key="7">
    <source>
        <dbReference type="PIRSR" id="PIRSR602401-1"/>
    </source>
</evidence>
<proteinExistence type="inferred from homology"/>
<organism evidence="10 11">
    <name type="scientific">Pisolithus tinctorius Marx 270</name>
    <dbReference type="NCBI Taxonomy" id="870435"/>
    <lineage>
        <taxon>Eukaryota</taxon>
        <taxon>Fungi</taxon>
        <taxon>Dikarya</taxon>
        <taxon>Basidiomycota</taxon>
        <taxon>Agaricomycotina</taxon>
        <taxon>Agaricomycetes</taxon>
        <taxon>Agaricomycetidae</taxon>
        <taxon>Boletales</taxon>
        <taxon>Sclerodermatineae</taxon>
        <taxon>Pisolithaceae</taxon>
        <taxon>Pisolithus</taxon>
    </lineage>
</organism>
<feature type="transmembrane region" description="Helical" evidence="9">
    <location>
        <begin position="6"/>
        <end position="26"/>
    </location>
</feature>
<reference evidence="10 11" key="1">
    <citation type="submission" date="2014-04" db="EMBL/GenBank/DDBJ databases">
        <authorList>
            <consortium name="DOE Joint Genome Institute"/>
            <person name="Kuo A."/>
            <person name="Kohler A."/>
            <person name="Costa M.D."/>
            <person name="Nagy L.G."/>
            <person name="Floudas D."/>
            <person name="Copeland A."/>
            <person name="Barry K.W."/>
            <person name="Cichocki N."/>
            <person name="Veneault-Fourrey C."/>
            <person name="LaButti K."/>
            <person name="Lindquist E.A."/>
            <person name="Lipzen A."/>
            <person name="Lundell T."/>
            <person name="Morin E."/>
            <person name="Murat C."/>
            <person name="Sun H."/>
            <person name="Tunlid A."/>
            <person name="Henrissat B."/>
            <person name="Grigoriev I.V."/>
            <person name="Hibbett D.S."/>
            <person name="Martin F."/>
            <person name="Nordberg H.P."/>
            <person name="Cantor M.N."/>
            <person name="Hua S.X."/>
        </authorList>
    </citation>
    <scope>NUCLEOTIDE SEQUENCE [LARGE SCALE GENOMIC DNA]</scope>
    <source>
        <strain evidence="10 11">Marx 270</strain>
    </source>
</reference>
<evidence type="ECO:0000256" key="8">
    <source>
        <dbReference type="RuleBase" id="RU000461"/>
    </source>
</evidence>
<reference evidence="11" key="2">
    <citation type="submission" date="2015-01" db="EMBL/GenBank/DDBJ databases">
        <title>Evolutionary Origins and Diversification of the Mycorrhizal Mutualists.</title>
        <authorList>
            <consortium name="DOE Joint Genome Institute"/>
            <consortium name="Mycorrhizal Genomics Consortium"/>
            <person name="Kohler A."/>
            <person name="Kuo A."/>
            <person name="Nagy L.G."/>
            <person name="Floudas D."/>
            <person name="Copeland A."/>
            <person name="Barry K.W."/>
            <person name="Cichocki N."/>
            <person name="Veneault-Fourrey C."/>
            <person name="LaButti K."/>
            <person name="Lindquist E.A."/>
            <person name="Lipzen A."/>
            <person name="Lundell T."/>
            <person name="Morin E."/>
            <person name="Murat C."/>
            <person name="Riley R."/>
            <person name="Ohm R."/>
            <person name="Sun H."/>
            <person name="Tunlid A."/>
            <person name="Henrissat B."/>
            <person name="Grigoriev I.V."/>
            <person name="Hibbett D.S."/>
            <person name="Martin F."/>
        </authorList>
    </citation>
    <scope>NUCLEOTIDE SEQUENCE [LARGE SCALE GENOMIC DNA]</scope>
    <source>
        <strain evidence="11">Marx 270</strain>
    </source>
</reference>
<evidence type="ECO:0000256" key="1">
    <source>
        <dbReference type="ARBA" id="ARBA00001971"/>
    </source>
</evidence>
<dbReference type="InterPro" id="IPR036396">
    <property type="entry name" value="Cyt_P450_sf"/>
</dbReference>
<dbReference type="PRINTS" id="PR00385">
    <property type="entry name" value="P450"/>
</dbReference>
<dbReference type="PANTHER" id="PTHR46206">
    <property type="entry name" value="CYTOCHROME P450"/>
    <property type="match status" value="1"/>
</dbReference>
<comment type="similarity">
    <text evidence="2 8">Belongs to the cytochrome P450 family.</text>
</comment>
<keyword evidence="9" id="KW-0472">Membrane</keyword>
<dbReference type="OrthoDB" id="1844152at2759"/>
<dbReference type="Gene3D" id="1.10.630.10">
    <property type="entry name" value="Cytochrome P450"/>
    <property type="match status" value="1"/>
</dbReference>
<accession>A0A0C3PE10</accession>
<dbReference type="Pfam" id="PF00067">
    <property type="entry name" value="p450"/>
    <property type="match status" value="1"/>
</dbReference>
<evidence type="ECO:0000313" key="11">
    <source>
        <dbReference type="Proteomes" id="UP000054217"/>
    </source>
</evidence>
<keyword evidence="9" id="KW-1133">Transmembrane helix</keyword>